<dbReference type="PROSITE" id="PS50176">
    <property type="entry name" value="ARM_REPEAT"/>
    <property type="match status" value="1"/>
</dbReference>
<evidence type="ECO:0000256" key="4">
    <source>
        <dbReference type="SAM" id="MobiDB-lite"/>
    </source>
</evidence>
<dbReference type="Gramene" id="OIW08622">
    <property type="protein sequence ID" value="OIW08622"/>
    <property type="gene ID" value="TanjilG_03298"/>
</dbReference>
<accession>A0A4P1RDG7</accession>
<dbReference type="Gene3D" id="1.25.10.10">
    <property type="entry name" value="Leucine-rich Repeat Variant"/>
    <property type="match status" value="2"/>
</dbReference>
<dbReference type="InterPro" id="IPR057623">
    <property type="entry name" value="PUB12-19-like_N"/>
</dbReference>
<evidence type="ECO:0000256" key="1">
    <source>
        <dbReference type="ARBA" id="ARBA00022737"/>
    </source>
</evidence>
<protein>
    <recommendedName>
        <fullName evidence="5">PUB 12/19-like N-terminal domain-containing protein</fullName>
    </recommendedName>
</protein>
<dbReference type="InterPro" id="IPR016024">
    <property type="entry name" value="ARM-type_fold"/>
</dbReference>
<dbReference type="SUPFAM" id="SSF48371">
    <property type="entry name" value="ARM repeat"/>
    <property type="match status" value="1"/>
</dbReference>
<dbReference type="Pfam" id="PF25368">
    <property type="entry name" value="PUB10_N"/>
    <property type="match status" value="1"/>
</dbReference>
<sequence length="437" mass="48242">MITTKTVSYCAIYERAIMENEIVQILIELGYEQRCYLSLSTLDISDEVKEQVDLVLAQFRRAKGRIDEPDVKLYDDLLSLYNKYSDADTDPVVLSQIAEKLQLKGVANLTRESLALHEMVAASGGDPEAHTEKISMLMKKIKDYVQIENLVMECRRKMPFFKRLQSRHYSKESSRSTNGLKPPKPPSSSRPSKSAPIYSPAEQCKIENLFQKLTYRSLEDQRSAAGEIRLFAKRNAEKCVAIAEAGAIPLLVSLLTISDSRTQEHVVTVLLNLSICENNKGSIVFSRAVPGIVHVLKKGSMEARENAAARLFSLSVTDENKVIIGSSGAIPPLVSLLSNKGKALRAGIIPTLMRLLKEPEGAMVDEALTILAILASHFEGKAAIGSAKAVPLLVEFIGSGSPRNKENAATVPFLLLISMTTELFCLHFCSFCVFFPF</sequence>
<evidence type="ECO:0000259" key="5">
    <source>
        <dbReference type="Pfam" id="PF25368"/>
    </source>
</evidence>
<dbReference type="EMBL" id="CM007367">
    <property type="protein sequence ID" value="OIW08622.1"/>
    <property type="molecule type" value="Genomic_DNA"/>
</dbReference>
<reference evidence="6 7" key="1">
    <citation type="journal article" date="2017" name="Plant Biotechnol. J.">
        <title>A comprehensive draft genome sequence for lupin (Lupinus angustifolius), an emerging health food: insights into plant-microbe interactions and legume evolution.</title>
        <authorList>
            <person name="Hane J.K."/>
            <person name="Ming Y."/>
            <person name="Kamphuis L.G."/>
            <person name="Nelson M.N."/>
            <person name="Garg G."/>
            <person name="Atkins C.A."/>
            <person name="Bayer P.E."/>
            <person name="Bravo A."/>
            <person name="Bringans S."/>
            <person name="Cannon S."/>
            <person name="Edwards D."/>
            <person name="Foley R."/>
            <person name="Gao L.L."/>
            <person name="Harrison M.J."/>
            <person name="Huang W."/>
            <person name="Hurgobin B."/>
            <person name="Li S."/>
            <person name="Liu C.W."/>
            <person name="McGrath A."/>
            <person name="Morahan G."/>
            <person name="Murray J."/>
            <person name="Weller J."/>
            <person name="Jian J."/>
            <person name="Singh K.B."/>
        </authorList>
    </citation>
    <scope>NUCLEOTIDE SEQUENCE [LARGE SCALE GENOMIC DNA]</scope>
    <source>
        <strain evidence="7">cv. Tanjil</strain>
        <tissue evidence="6">Whole plant</tissue>
    </source>
</reference>
<organism evidence="6 7">
    <name type="scientific">Lupinus angustifolius</name>
    <name type="common">Narrow-leaved blue lupine</name>
    <dbReference type="NCBI Taxonomy" id="3871"/>
    <lineage>
        <taxon>Eukaryota</taxon>
        <taxon>Viridiplantae</taxon>
        <taxon>Streptophyta</taxon>
        <taxon>Embryophyta</taxon>
        <taxon>Tracheophyta</taxon>
        <taxon>Spermatophyta</taxon>
        <taxon>Magnoliopsida</taxon>
        <taxon>eudicotyledons</taxon>
        <taxon>Gunneridae</taxon>
        <taxon>Pentapetalae</taxon>
        <taxon>rosids</taxon>
        <taxon>fabids</taxon>
        <taxon>Fabales</taxon>
        <taxon>Fabaceae</taxon>
        <taxon>Papilionoideae</taxon>
        <taxon>50 kb inversion clade</taxon>
        <taxon>genistoids sensu lato</taxon>
        <taxon>core genistoids</taxon>
        <taxon>Genisteae</taxon>
        <taxon>Lupinus</taxon>
    </lineage>
</organism>
<dbReference type="InterPro" id="IPR011989">
    <property type="entry name" value="ARM-like"/>
</dbReference>
<keyword evidence="7" id="KW-1185">Reference proteome</keyword>
<dbReference type="STRING" id="3871.A0A4P1RDG7"/>
<evidence type="ECO:0000256" key="2">
    <source>
        <dbReference type="ARBA" id="ARBA00022786"/>
    </source>
</evidence>
<dbReference type="SMART" id="SM00185">
    <property type="entry name" value="ARM"/>
    <property type="match status" value="3"/>
</dbReference>
<feature type="repeat" description="ARM" evidence="3">
    <location>
        <begin position="246"/>
        <end position="288"/>
    </location>
</feature>
<feature type="region of interest" description="Disordered" evidence="4">
    <location>
        <begin position="166"/>
        <end position="197"/>
    </location>
</feature>
<dbReference type="InterPro" id="IPR000225">
    <property type="entry name" value="Armadillo"/>
</dbReference>
<dbReference type="PANTHER" id="PTHR23315:SF275">
    <property type="entry name" value="U-BOX DOMAIN-CONTAINING PROTEIN 13"/>
    <property type="match status" value="1"/>
</dbReference>
<evidence type="ECO:0000313" key="7">
    <source>
        <dbReference type="Proteomes" id="UP000188354"/>
    </source>
</evidence>
<evidence type="ECO:0000313" key="6">
    <source>
        <dbReference type="EMBL" id="OIW08622.1"/>
    </source>
</evidence>
<feature type="domain" description="PUB 12/19-like N-terminal" evidence="5">
    <location>
        <begin position="37"/>
        <end position="63"/>
    </location>
</feature>
<name>A0A4P1RDG7_LUPAN</name>
<evidence type="ECO:0000256" key="3">
    <source>
        <dbReference type="PROSITE-ProRule" id="PRU00259"/>
    </source>
</evidence>
<dbReference type="AlphaFoldDB" id="A0A4P1RDG7"/>
<dbReference type="PANTHER" id="PTHR23315">
    <property type="entry name" value="U BOX DOMAIN-CONTAINING"/>
    <property type="match status" value="1"/>
</dbReference>
<dbReference type="Pfam" id="PF00514">
    <property type="entry name" value="Arm"/>
    <property type="match status" value="1"/>
</dbReference>
<gene>
    <name evidence="6" type="ORF">TanjilG_03298</name>
</gene>
<keyword evidence="2" id="KW-0833">Ubl conjugation pathway</keyword>
<keyword evidence="1" id="KW-0677">Repeat</keyword>
<dbReference type="Proteomes" id="UP000188354">
    <property type="component" value="Chromosome LG07"/>
</dbReference>
<proteinExistence type="predicted"/>